<dbReference type="InterPro" id="IPR010115">
    <property type="entry name" value="FbiA/CofD"/>
</dbReference>
<evidence type="ECO:0000256" key="1">
    <source>
        <dbReference type="ARBA" id="ARBA00022679"/>
    </source>
</evidence>
<reference evidence="4" key="1">
    <citation type="journal article" date="2019" name="Int. J. Syst. Evol. Microbiol.">
        <title>The Global Catalogue of Microorganisms (GCM) 10K type strain sequencing project: providing services to taxonomists for standard genome sequencing and annotation.</title>
        <authorList>
            <consortium name="The Broad Institute Genomics Platform"/>
            <consortium name="The Broad Institute Genome Sequencing Center for Infectious Disease"/>
            <person name="Wu L."/>
            <person name="Ma J."/>
        </authorList>
    </citation>
    <scope>NUCLEOTIDE SEQUENCE [LARGE SCALE GENOMIC DNA]</scope>
    <source>
        <strain evidence="4">ZS-35-S2</strain>
    </source>
</reference>
<accession>A0ABW1KEX6</accession>
<dbReference type="InterPro" id="IPR038136">
    <property type="entry name" value="CofD-like_dom_sf"/>
</dbReference>
<comment type="caution">
    <text evidence="3">The sequence shown here is derived from an EMBL/GenBank/DDBJ whole genome shotgun (WGS) entry which is preliminary data.</text>
</comment>
<protein>
    <submittedName>
        <fullName evidence="3">2-phospho-L-lactate transferase</fullName>
        <ecNumber evidence="3">2.7.8.28</ecNumber>
    </submittedName>
</protein>
<dbReference type="HAMAP" id="MF_01257">
    <property type="entry name" value="CofD"/>
    <property type="match status" value="1"/>
</dbReference>
<dbReference type="CDD" id="cd07186">
    <property type="entry name" value="CofD_like"/>
    <property type="match status" value="1"/>
</dbReference>
<sequence>MRIVVLTGGIGGARFLTGVRAYARQVGAEVTAVVNVGDDVLLHGLKICPDLDSVMYTLGGGADRERGWGRAGETWTVKEELAAYGAEPTWFGLGDRDVATHLVRSSMLGAGYPLSAVTEALCARWEPGVRLLPATDDRLETHVVVSGADDGTTDTPDAQRAIHFQEWWVRHRGALPTHRFVFVGAEAAKPAAGVLDALAEADVVLLAPSNPVVSIAPILAVPGIRDALVAGTAPVIGISPIIGGAPVRGMADRCLAVLGVPCTAAGVGGLYGPRSGGGILDSWLVDTTDAGAEVPGLTVRAAPLWMTDEAATVTMVRTAMELR</sequence>
<dbReference type="Proteomes" id="UP001596203">
    <property type="component" value="Unassembled WGS sequence"/>
</dbReference>
<dbReference type="PANTHER" id="PTHR43007">
    <property type="entry name" value="2-PHOSPHO-L-LACTATE TRANSFERASE"/>
    <property type="match status" value="1"/>
</dbReference>
<dbReference type="NCBIfam" id="TIGR01819">
    <property type="entry name" value="F420_cofD"/>
    <property type="match status" value="1"/>
</dbReference>
<dbReference type="SUPFAM" id="SSF142338">
    <property type="entry name" value="CofD-like"/>
    <property type="match status" value="1"/>
</dbReference>
<dbReference type="GO" id="GO:0043743">
    <property type="term" value="F:LPPG:FO 2-phospho-L-lactate transferase activity"/>
    <property type="evidence" value="ECO:0007669"/>
    <property type="project" value="UniProtKB-EC"/>
</dbReference>
<dbReference type="EMBL" id="JBHSPR010000020">
    <property type="protein sequence ID" value="MFC6019399.1"/>
    <property type="molecule type" value="Genomic_DNA"/>
</dbReference>
<keyword evidence="2" id="KW-0460">Magnesium</keyword>
<keyword evidence="4" id="KW-1185">Reference proteome</keyword>
<evidence type="ECO:0000313" key="4">
    <source>
        <dbReference type="Proteomes" id="UP001596203"/>
    </source>
</evidence>
<dbReference type="InterPro" id="IPR002882">
    <property type="entry name" value="CofD"/>
</dbReference>
<gene>
    <name evidence="3" type="primary">cofD</name>
    <name evidence="3" type="ORF">ACFP2T_24725</name>
</gene>
<organism evidence="3 4">
    <name type="scientific">Plantactinospora solaniradicis</name>
    <dbReference type="NCBI Taxonomy" id="1723736"/>
    <lineage>
        <taxon>Bacteria</taxon>
        <taxon>Bacillati</taxon>
        <taxon>Actinomycetota</taxon>
        <taxon>Actinomycetes</taxon>
        <taxon>Micromonosporales</taxon>
        <taxon>Micromonosporaceae</taxon>
        <taxon>Plantactinospora</taxon>
    </lineage>
</organism>
<dbReference type="Pfam" id="PF01933">
    <property type="entry name" value="CofD"/>
    <property type="match status" value="1"/>
</dbReference>
<evidence type="ECO:0000256" key="2">
    <source>
        <dbReference type="ARBA" id="ARBA00022842"/>
    </source>
</evidence>
<dbReference type="PANTHER" id="PTHR43007:SF1">
    <property type="entry name" value="2-PHOSPHO-L-LACTATE TRANSFERASE"/>
    <property type="match status" value="1"/>
</dbReference>
<name>A0ABW1KEX6_9ACTN</name>
<dbReference type="Gene3D" id="1.10.8.240">
    <property type="entry name" value="CofD-like domain"/>
    <property type="match status" value="1"/>
</dbReference>
<proteinExistence type="inferred from homology"/>
<dbReference type="EC" id="2.7.8.28" evidence="3"/>
<dbReference type="RefSeq" id="WP_377425331.1">
    <property type="nucleotide sequence ID" value="NZ_JBHSPR010000020.1"/>
</dbReference>
<dbReference type="Gene3D" id="3.40.50.10680">
    <property type="entry name" value="CofD-like domains"/>
    <property type="match status" value="1"/>
</dbReference>
<keyword evidence="1 3" id="KW-0808">Transferase</keyword>
<evidence type="ECO:0000313" key="3">
    <source>
        <dbReference type="EMBL" id="MFC6019399.1"/>
    </source>
</evidence>